<proteinExistence type="predicted"/>
<protein>
    <submittedName>
        <fullName evidence="3">FHA domain-containing protein</fullName>
    </submittedName>
</protein>
<reference evidence="3 4" key="1">
    <citation type="journal article" date="2020" name="Microb. Ecol.">
        <title>Ecogenomics of the Marine Benthic Filamentous Cyanobacterium Adonisia.</title>
        <authorList>
            <person name="Walter J.M."/>
            <person name="Coutinho F.H."/>
            <person name="Leomil L."/>
            <person name="Hargreaves P.I."/>
            <person name="Campeao M.E."/>
            <person name="Vieira V.V."/>
            <person name="Silva B.S."/>
            <person name="Fistarol G.O."/>
            <person name="Salomon P.S."/>
            <person name="Sawabe T."/>
            <person name="Mino S."/>
            <person name="Hosokawa M."/>
            <person name="Miyashita H."/>
            <person name="Maruyama F."/>
            <person name="van Verk M.C."/>
            <person name="Dutilh B.E."/>
            <person name="Thompson C.C."/>
            <person name="Thompson F.L."/>
        </authorList>
    </citation>
    <scope>NUCLEOTIDE SEQUENCE [LARGE SCALE GENOMIC DNA]</scope>
    <source>
        <strain evidence="3 4">CCMR0082</strain>
    </source>
</reference>
<accession>A0A6M0SAY6</accession>
<evidence type="ECO:0000256" key="1">
    <source>
        <dbReference type="SAM" id="Phobius"/>
    </source>
</evidence>
<comment type="caution">
    <text evidence="3">The sequence shown here is derived from an EMBL/GenBank/DDBJ whole genome shotgun (WGS) entry which is preliminary data.</text>
</comment>
<dbReference type="SUPFAM" id="SSF49879">
    <property type="entry name" value="SMAD/FHA domain"/>
    <property type="match status" value="1"/>
</dbReference>
<feature type="transmembrane region" description="Helical" evidence="1">
    <location>
        <begin position="209"/>
        <end position="232"/>
    </location>
</feature>
<evidence type="ECO:0000313" key="3">
    <source>
        <dbReference type="EMBL" id="NEZ65665.1"/>
    </source>
</evidence>
<sequence>MDIALLFSEDFPASIAGQCIPLRQGKGVYTLGRNDETHHYDIDVQNQHLSRQQATLTFHYNAAIKAWQVSDAGFNQKGQLVPYENRCQVNGEFIPRNGSNMPDPVTIDPEDNKRILIGGDTRTKILVLPECETTLDQAQDPFDGELWGTDIWQRVSEHPNDDNDEEDKTVGVDLGAIKNSYLRDLVVLSQATGHGLADPDTRLQTTMSILSAVGLLLSILCLYWIAAMLGIAPTPEPKYPAEMEKTGLD</sequence>
<dbReference type="PROSITE" id="PS50006">
    <property type="entry name" value="FHA_DOMAIN"/>
    <property type="match status" value="1"/>
</dbReference>
<keyword evidence="1" id="KW-0472">Membrane</keyword>
<keyword evidence="1" id="KW-0812">Transmembrane</keyword>
<evidence type="ECO:0000313" key="4">
    <source>
        <dbReference type="Proteomes" id="UP000473574"/>
    </source>
</evidence>
<evidence type="ECO:0000259" key="2">
    <source>
        <dbReference type="PROSITE" id="PS50006"/>
    </source>
</evidence>
<dbReference type="RefSeq" id="WP_163666938.1">
    <property type="nucleotide sequence ID" value="NZ_QZCE01000002.1"/>
</dbReference>
<dbReference type="AlphaFoldDB" id="A0A6M0SAY6"/>
<organism evidence="3 4">
    <name type="scientific">Adonisia turfae CCMR0082</name>
    <dbReference type="NCBI Taxonomy" id="2304604"/>
    <lineage>
        <taxon>Bacteria</taxon>
        <taxon>Bacillati</taxon>
        <taxon>Cyanobacteriota</taxon>
        <taxon>Adonisia</taxon>
        <taxon>Adonisia turfae</taxon>
    </lineage>
</organism>
<name>A0A6M0SAY6_9CYAN</name>
<keyword evidence="1" id="KW-1133">Transmembrane helix</keyword>
<dbReference type="Pfam" id="PF00498">
    <property type="entry name" value="FHA"/>
    <property type="match status" value="1"/>
</dbReference>
<feature type="domain" description="FHA" evidence="2">
    <location>
        <begin position="29"/>
        <end position="81"/>
    </location>
</feature>
<dbReference type="InterPro" id="IPR008984">
    <property type="entry name" value="SMAD_FHA_dom_sf"/>
</dbReference>
<gene>
    <name evidence="3" type="ORF">D0962_23395</name>
</gene>
<dbReference type="Proteomes" id="UP000473574">
    <property type="component" value="Unassembled WGS sequence"/>
</dbReference>
<dbReference type="EMBL" id="QZCE01000002">
    <property type="protein sequence ID" value="NEZ65665.1"/>
    <property type="molecule type" value="Genomic_DNA"/>
</dbReference>
<dbReference type="InterPro" id="IPR000253">
    <property type="entry name" value="FHA_dom"/>
</dbReference>